<dbReference type="GO" id="GO:0048039">
    <property type="term" value="F:ubiquinone binding"/>
    <property type="evidence" value="ECO:0007669"/>
    <property type="project" value="TreeGrafter"/>
</dbReference>
<dbReference type="EMBL" id="PGTN01000012">
    <property type="protein sequence ID" value="PJF48511.1"/>
    <property type="molecule type" value="Genomic_DNA"/>
</dbReference>
<dbReference type="PANTHER" id="PTHR43507:SF1">
    <property type="entry name" value="NADH-UBIQUINONE OXIDOREDUCTASE CHAIN 4"/>
    <property type="match status" value="1"/>
</dbReference>
<dbReference type="GO" id="GO:0012505">
    <property type="term" value="C:endomembrane system"/>
    <property type="evidence" value="ECO:0007669"/>
    <property type="project" value="UniProtKB-SubCell"/>
</dbReference>
<feature type="transmembrane region" description="Helical" evidence="7">
    <location>
        <begin position="324"/>
        <end position="342"/>
    </location>
</feature>
<feature type="transmembrane region" description="Helical" evidence="7">
    <location>
        <begin position="400"/>
        <end position="419"/>
    </location>
</feature>
<comment type="caution">
    <text evidence="9">The sequence shown here is derived from an EMBL/GenBank/DDBJ whole genome shotgun (WGS) entry which is preliminary data.</text>
</comment>
<feature type="transmembrane region" description="Helical" evidence="7">
    <location>
        <begin position="293"/>
        <end position="312"/>
    </location>
</feature>
<comment type="similarity">
    <text evidence="2">Belongs to the complex I subunit 4 family.</text>
</comment>
<dbReference type="GO" id="GO:0042773">
    <property type="term" value="P:ATP synthesis coupled electron transport"/>
    <property type="evidence" value="ECO:0007669"/>
    <property type="project" value="InterPro"/>
</dbReference>
<evidence type="ECO:0000256" key="4">
    <source>
        <dbReference type="ARBA" id="ARBA00022989"/>
    </source>
</evidence>
<feature type="domain" description="NADH:quinone oxidoreductase/Mrp antiporter transmembrane" evidence="8">
    <location>
        <begin position="123"/>
        <end position="410"/>
    </location>
</feature>
<keyword evidence="5 7" id="KW-0472">Membrane</keyword>
<evidence type="ECO:0000256" key="2">
    <source>
        <dbReference type="ARBA" id="ARBA00009025"/>
    </source>
</evidence>
<dbReference type="InterPro" id="IPR010227">
    <property type="entry name" value="NADH_Q_OxRdtase_chainM/4"/>
</dbReference>
<feature type="transmembrane region" description="Helical" evidence="7">
    <location>
        <begin position="76"/>
        <end position="94"/>
    </location>
</feature>
<evidence type="ECO:0000256" key="1">
    <source>
        <dbReference type="ARBA" id="ARBA00004127"/>
    </source>
</evidence>
<dbReference type="GO" id="GO:0015990">
    <property type="term" value="P:electron transport coupled proton transport"/>
    <property type="evidence" value="ECO:0007669"/>
    <property type="project" value="TreeGrafter"/>
</dbReference>
<feature type="transmembrane region" description="Helical" evidence="7">
    <location>
        <begin position="196"/>
        <end position="216"/>
    </location>
</feature>
<feature type="transmembrane region" description="Helical" evidence="7">
    <location>
        <begin position="263"/>
        <end position="286"/>
    </location>
</feature>
<accession>A0A2M8QFE4</accession>
<comment type="subcellular location">
    <subcellularLocation>
        <location evidence="1">Endomembrane system</location>
        <topology evidence="1">Multi-pass membrane protein</topology>
    </subcellularLocation>
    <subcellularLocation>
        <location evidence="6">Membrane</location>
        <topology evidence="6">Multi-pass membrane protein</topology>
    </subcellularLocation>
</comment>
<evidence type="ECO:0000256" key="3">
    <source>
        <dbReference type="ARBA" id="ARBA00022692"/>
    </source>
</evidence>
<dbReference type="Pfam" id="PF00361">
    <property type="entry name" value="Proton_antipo_M"/>
    <property type="match status" value="1"/>
</dbReference>
<evidence type="ECO:0000256" key="5">
    <source>
        <dbReference type="ARBA" id="ARBA00023136"/>
    </source>
</evidence>
<dbReference type="GO" id="GO:0003954">
    <property type="term" value="F:NADH dehydrogenase activity"/>
    <property type="evidence" value="ECO:0007669"/>
    <property type="project" value="TreeGrafter"/>
</dbReference>
<dbReference type="GO" id="GO:0016020">
    <property type="term" value="C:membrane"/>
    <property type="evidence" value="ECO:0007669"/>
    <property type="project" value="UniProtKB-SubCell"/>
</dbReference>
<evidence type="ECO:0000256" key="6">
    <source>
        <dbReference type="RuleBase" id="RU000320"/>
    </source>
</evidence>
<reference evidence="9 10" key="1">
    <citation type="submission" date="2017-11" db="EMBL/GenBank/DDBJ databases">
        <title>Evolution of Phototrophy in the Chloroflexi Phylum Driven by Horizontal Gene Transfer.</title>
        <authorList>
            <person name="Ward L.M."/>
            <person name="Hemp J."/>
            <person name="Shih P.M."/>
            <person name="Mcglynn S.E."/>
            <person name="Fischer W."/>
        </authorList>
    </citation>
    <scope>NUCLEOTIDE SEQUENCE [LARGE SCALE GENOMIC DNA]</scope>
    <source>
        <strain evidence="9">JP3_7</strain>
    </source>
</reference>
<proteinExistence type="inferred from homology"/>
<dbReference type="PRINTS" id="PR01437">
    <property type="entry name" value="NUOXDRDTASE4"/>
</dbReference>
<dbReference type="GO" id="GO:0008137">
    <property type="term" value="F:NADH dehydrogenase (ubiquinone) activity"/>
    <property type="evidence" value="ECO:0007669"/>
    <property type="project" value="InterPro"/>
</dbReference>
<dbReference type="Proteomes" id="UP000230790">
    <property type="component" value="Unassembled WGS sequence"/>
</dbReference>
<keyword evidence="3 6" id="KW-0812">Transmembrane</keyword>
<dbReference type="AlphaFoldDB" id="A0A2M8QFE4"/>
<organism evidence="9 10">
    <name type="scientific">Candidatus Thermofonsia Clade 3 bacterium</name>
    <dbReference type="NCBI Taxonomy" id="2364212"/>
    <lineage>
        <taxon>Bacteria</taxon>
        <taxon>Bacillati</taxon>
        <taxon>Chloroflexota</taxon>
        <taxon>Candidatus Thermofontia</taxon>
        <taxon>Candidatus Thermofonsia Clade 3</taxon>
    </lineage>
</organism>
<protein>
    <submittedName>
        <fullName evidence="9">Fe-S-binding domain-containing protein</fullName>
    </submittedName>
</protein>
<feature type="transmembrane region" description="Helical" evidence="7">
    <location>
        <begin position="159"/>
        <end position="184"/>
    </location>
</feature>
<evidence type="ECO:0000313" key="9">
    <source>
        <dbReference type="EMBL" id="PJF48511.1"/>
    </source>
</evidence>
<dbReference type="PANTHER" id="PTHR43507">
    <property type="entry name" value="NADH-UBIQUINONE OXIDOREDUCTASE CHAIN 4"/>
    <property type="match status" value="1"/>
</dbReference>
<feature type="transmembrane region" description="Helical" evidence="7">
    <location>
        <begin position="362"/>
        <end position="380"/>
    </location>
</feature>
<gene>
    <name evidence="9" type="ORF">CUN48_02990</name>
</gene>
<feature type="transmembrane region" description="Helical" evidence="7">
    <location>
        <begin position="440"/>
        <end position="460"/>
    </location>
</feature>
<sequence>MLSLITLVPLVGAAIVALAPQRLARVVALSAALVAFALSLALLAGFDAAQSGYQFVESVPWIPQFGIGYKMGVDGISIWLVLLTTFVFPVALWFSGESIRERERAYYALMLLMETATLGVFLALDMFLFYVFWEFALVPMYFIIGLWGGERRTYASVKFFIYTMAGSVLMLIAILALGLSAGIFDLEAIARNNGAFAANTLLFLAFAIAFAIKVPVFPFHTWLPDAHVEAPTAGSVILASVLLKMGGYGLIRFNLQLFPEASAAFAPLMIALAVIGILYGAVVAFAQSDAKKLVAYSSVSHMGYILLGIFALNPIGLQGAILQMVNHGLSTGGLFLIIGFIYERRHTREMNRLGGLWAKMPLYGTLALILALSSAGLPALNGFVGEFVILQGAFATNPLATVFAAFGMVLSAAYLLTMFQKIFLGESRDPANEALRDLNWREVISVAPLIVMCFVIGLYAAPFFHLMSSSVAGLLTGAGLAMQ</sequence>
<evidence type="ECO:0000256" key="7">
    <source>
        <dbReference type="SAM" id="Phobius"/>
    </source>
</evidence>
<keyword evidence="4 7" id="KW-1133">Transmembrane helix</keyword>
<evidence type="ECO:0000313" key="10">
    <source>
        <dbReference type="Proteomes" id="UP000230790"/>
    </source>
</evidence>
<name>A0A2M8QFE4_9CHLR</name>
<dbReference type="NCBIfam" id="TIGR01972">
    <property type="entry name" value="NDH_I_M"/>
    <property type="match status" value="1"/>
</dbReference>
<dbReference type="InterPro" id="IPR001750">
    <property type="entry name" value="ND/Mrp_TM"/>
</dbReference>
<evidence type="ECO:0000259" key="8">
    <source>
        <dbReference type="Pfam" id="PF00361"/>
    </source>
</evidence>
<dbReference type="InterPro" id="IPR003918">
    <property type="entry name" value="NADH_UbQ_OxRdtase"/>
</dbReference>